<reference evidence="1" key="1">
    <citation type="journal article" date="2020" name="Fungal Divers.">
        <title>Resolving the Mortierellaceae phylogeny through synthesis of multi-gene phylogenetics and phylogenomics.</title>
        <authorList>
            <person name="Vandepol N."/>
            <person name="Liber J."/>
            <person name="Desiro A."/>
            <person name="Na H."/>
            <person name="Kennedy M."/>
            <person name="Barry K."/>
            <person name="Grigoriev I.V."/>
            <person name="Miller A.N."/>
            <person name="O'Donnell K."/>
            <person name="Stajich J.E."/>
            <person name="Bonito G."/>
        </authorList>
    </citation>
    <scope>NUCLEOTIDE SEQUENCE</scope>
    <source>
        <strain evidence="1">NVP1</strain>
    </source>
</reference>
<gene>
    <name evidence="1" type="ORF">BG006_002030</name>
</gene>
<organism evidence="1 2">
    <name type="scientific">Podila minutissima</name>
    <dbReference type="NCBI Taxonomy" id="64525"/>
    <lineage>
        <taxon>Eukaryota</taxon>
        <taxon>Fungi</taxon>
        <taxon>Fungi incertae sedis</taxon>
        <taxon>Mucoromycota</taxon>
        <taxon>Mortierellomycotina</taxon>
        <taxon>Mortierellomycetes</taxon>
        <taxon>Mortierellales</taxon>
        <taxon>Mortierellaceae</taxon>
        <taxon>Podila</taxon>
    </lineage>
</organism>
<proteinExistence type="predicted"/>
<dbReference type="EMBL" id="JAAAUY010000144">
    <property type="protein sequence ID" value="KAF9334520.1"/>
    <property type="molecule type" value="Genomic_DNA"/>
</dbReference>
<comment type="caution">
    <text evidence="1">The sequence shown here is derived from an EMBL/GenBank/DDBJ whole genome shotgun (WGS) entry which is preliminary data.</text>
</comment>
<evidence type="ECO:0000313" key="2">
    <source>
        <dbReference type="Proteomes" id="UP000696485"/>
    </source>
</evidence>
<evidence type="ECO:0000313" key="1">
    <source>
        <dbReference type="EMBL" id="KAF9334520.1"/>
    </source>
</evidence>
<keyword evidence="2" id="KW-1185">Reference proteome</keyword>
<dbReference type="Proteomes" id="UP000696485">
    <property type="component" value="Unassembled WGS sequence"/>
</dbReference>
<protein>
    <submittedName>
        <fullName evidence="1">Uncharacterized protein</fullName>
    </submittedName>
</protein>
<dbReference type="AlphaFoldDB" id="A0A9P5SR64"/>
<feature type="non-terminal residue" evidence="1">
    <location>
        <position position="112"/>
    </location>
</feature>
<name>A0A9P5SR64_9FUNG</name>
<sequence length="112" mass="12349">MVVGEDVSEYERWVDPNAALSEDTIPNDGEEEDDVIELVRVRLLDAVEEEEEEKDAVWAWPPAPMFLAISEAEREIRYGAELVLPGVGRLPQTEFWCGIEGSVGNCGGGGLE</sequence>
<accession>A0A9P5SR64</accession>